<dbReference type="RefSeq" id="WP_345531292.1">
    <property type="nucleotide sequence ID" value="NZ_BAABLD010000002.1"/>
</dbReference>
<dbReference type="SMART" id="SM00463">
    <property type="entry name" value="SMR"/>
    <property type="match status" value="1"/>
</dbReference>
<keyword evidence="4" id="KW-1185">Reference proteome</keyword>
<accession>A0ABP9QAD0</accession>
<dbReference type="Gene3D" id="3.30.1370.110">
    <property type="match status" value="1"/>
</dbReference>
<evidence type="ECO:0000313" key="3">
    <source>
        <dbReference type="EMBL" id="GAA5159338.1"/>
    </source>
</evidence>
<feature type="compositionally biased region" description="Basic and acidic residues" evidence="1">
    <location>
        <begin position="47"/>
        <end position="56"/>
    </location>
</feature>
<feature type="domain" description="Smr" evidence="2">
    <location>
        <begin position="190"/>
        <end position="271"/>
    </location>
</feature>
<evidence type="ECO:0000313" key="4">
    <source>
        <dbReference type="Proteomes" id="UP001500547"/>
    </source>
</evidence>
<dbReference type="InterPro" id="IPR002625">
    <property type="entry name" value="Smr_dom"/>
</dbReference>
<dbReference type="PROSITE" id="PS50828">
    <property type="entry name" value="SMR"/>
    <property type="match status" value="1"/>
</dbReference>
<sequence>MEMSRNKLPSLAEVRRRLKQPSAPVAAPVADDAALFRQATAGTTEIARSDRVELRRGPAPKPVPRPRIPEEAPEPPKAPRADNPLALPDTWFDNTTVPLGSSEDQALARALQGVKPIQTDRVVKETPKPRPLPIQHERDEQAALAESIYAPTPLDLVLEGGDELHYLKEGMPRSMLRDLRRGRWVVEAELDLHGANRDQARDILAAAFAQWRKQDIRCVRIIHGKGLGSPGKEPVLKKLVAGWLTNYADVLAYAQARVHDGGAGALLVLMRSSRR</sequence>
<dbReference type="Proteomes" id="UP001500547">
    <property type="component" value="Unassembled WGS sequence"/>
</dbReference>
<comment type="caution">
    <text evidence="3">The sequence shown here is derived from an EMBL/GenBank/DDBJ whole genome shotgun (WGS) entry which is preliminary data.</text>
</comment>
<proteinExistence type="predicted"/>
<evidence type="ECO:0000259" key="2">
    <source>
        <dbReference type="PROSITE" id="PS50828"/>
    </source>
</evidence>
<dbReference type="SUPFAM" id="SSF160443">
    <property type="entry name" value="SMR domain-like"/>
    <property type="match status" value="1"/>
</dbReference>
<protein>
    <recommendedName>
        <fullName evidence="2">Smr domain-containing protein</fullName>
    </recommendedName>
</protein>
<evidence type="ECO:0000256" key="1">
    <source>
        <dbReference type="SAM" id="MobiDB-lite"/>
    </source>
</evidence>
<feature type="region of interest" description="Disordered" evidence="1">
    <location>
        <begin position="40"/>
        <end position="87"/>
    </location>
</feature>
<dbReference type="InterPro" id="IPR036063">
    <property type="entry name" value="Smr_dom_sf"/>
</dbReference>
<dbReference type="PANTHER" id="PTHR35562:SF2">
    <property type="entry name" value="DNA ENDONUCLEASE SMRA-RELATED"/>
    <property type="match status" value="1"/>
</dbReference>
<name>A0ABP9QAD0_9RHOO</name>
<dbReference type="EMBL" id="BAABLD010000002">
    <property type="protein sequence ID" value="GAA5159338.1"/>
    <property type="molecule type" value="Genomic_DNA"/>
</dbReference>
<gene>
    <name evidence="3" type="ORF">GCM10025770_05430</name>
</gene>
<reference evidence="4" key="1">
    <citation type="journal article" date="2019" name="Int. J. Syst. Evol. Microbiol.">
        <title>The Global Catalogue of Microorganisms (GCM) 10K type strain sequencing project: providing services to taxonomists for standard genome sequencing and annotation.</title>
        <authorList>
            <consortium name="The Broad Institute Genomics Platform"/>
            <consortium name="The Broad Institute Genome Sequencing Center for Infectious Disease"/>
            <person name="Wu L."/>
            <person name="Ma J."/>
        </authorList>
    </citation>
    <scope>NUCLEOTIDE SEQUENCE [LARGE SCALE GENOMIC DNA]</scope>
    <source>
        <strain evidence="4">JCM 18715</strain>
    </source>
</reference>
<feature type="region of interest" description="Disordered" evidence="1">
    <location>
        <begin position="1"/>
        <end position="27"/>
    </location>
</feature>
<dbReference type="Pfam" id="PF01713">
    <property type="entry name" value="Smr"/>
    <property type="match status" value="1"/>
</dbReference>
<organism evidence="3 4">
    <name type="scientific">Viridibacterium curvum</name>
    <dbReference type="NCBI Taxonomy" id="1101404"/>
    <lineage>
        <taxon>Bacteria</taxon>
        <taxon>Pseudomonadati</taxon>
        <taxon>Pseudomonadota</taxon>
        <taxon>Betaproteobacteria</taxon>
        <taxon>Rhodocyclales</taxon>
        <taxon>Rhodocyclaceae</taxon>
        <taxon>Viridibacterium</taxon>
    </lineage>
</organism>
<dbReference type="PANTHER" id="PTHR35562">
    <property type="entry name" value="DNA ENDONUCLEASE SMRA-RELATED"/>
    <property type="match status" value="1"/>
</dbReference>